<dbReference type="SUPFAM" id="SSF75005">
    <property type="entry name" value="Arabinanase/levansucrase/invertase"/>
    <property type="match status" value="1"/>
</dbReference>
<dbReference type="AlphaFoldDB" id="A0A9D5SB06"/>
<evidence type="ECO:0000256" key="3">
    <source>
        <dbReference type="ARBA" id="ARBA00022801"/>
    </source>
</evidence>
<dbReference type="InterPro" id="IPR023296">
    <property type="entry name" value="Glyco_hydro_beta-prop_sf"/>
</dbReference>
<gene>
    <name evidence="10" type="ORF">E7101_11530</name>
</gene>
<keyword evidence="2" id="KW-0624">Polysaccharide degradation</keyword>
<comment type="caution">
    <text evidence="10">The sequence shown here is derived from an EMBL/GenBank/DDBJ whole genome shotgun (WGS) entry which is preliminary data.</text>
</comment>
<dbReference type="InterPro" id="IPR052176">
    <property type="entry name" value="Glycosyl_Hydrlase_43_Enz"/>
</dbReference>
<evidence type="ECO:0000256" key="1">
    <source>
        <dbReference type="ARBA" id="ARBA00009865"/>
    </source>
</evidence>
<dbReference type="InterPro" id="IPR006710">
    <property type="entry name" value="Glyco_hydro_43"/>
</dbReference>
<evidence type="ECO:0000313" key="10">
    <source>
        <dbReference type="EMBL" id="MBE6271562.1"/>
    </source>
</evidence>
<evidence type="ECO:0000256" key="6">
    <source>
        <dbReference type="PIRSR" id="PIRSR606710-1"/>
    </source>
</evidence>
<evidence type="ECO:0000256" key="8">
    <source>
        <dbReference type="RuleBase" id="RU361187"/>
    </source>
</evidence>
<name>A0A9D5SB06_XYLRU</name>
<feature type="site" description="Important for catalytic activity, responsible for pKa modulation of the active site Glu and correct orientation of both the proton donor and substrate" evidence="7">
    <location>
        <position position="159"/>
    </location>
</feature>
<dbReference type="CDD" id="cd08991">
    <property type="entry name" value="GH43_HoAraf43-like"/>
    <property type="match status" value="1"/>
</dbReference>
<keyword evidence="4" id="KW-0119">Carbohydrate metabolism</keyword>
<comment type="similarity">
    <text evidence="1 8">Belongs to the glycosyl hydrolase 43 family.</text>
</comment>
<feature type="signal peptide" evidence="9">
    <location>
        <begin position="1"/>
        <end position="24"/>
    </location>
</feature>
<keyword evidence="5 8" id="KW-0326">Glycosidase</keyword>
<organism evidence="10 11">
    <name type="scientific">Xylanibacter ruminicola</name>
    <name type="common">Prevotella ruminicola</name>
    <dbReference type="NCBI Taxonomy" id="839"/>
    <lineage>
        <taxon>Bacteria</taxon>
        <taxon>Pseudomonadati</taxon>
        <taxon>Bacteroidota</taxon>
        <taxon>Bacteroidia</taxon>
        <taxon>Bacteroidales</taxon>
        <taxon>Prevotellaceae</taxon>
        <taxon>Xylanibacter</taxon>
    </lineage>
</organism>
<evidence type="ECO:0000256" key="2">
    <source>
        <dbReference type="ARBA" id="ARBA00022651"/>
    </source>
</evidence>
<sequence>MFKKTNLRLTMTIMAVISVLPSCSSSDTGSDIAPVPAIPSAPEQEVLTEADPTIFLDSDGTYYLYGTGSDSGQGFLVYRSADLKNWQGPVGKVNGFCLTGATSFGTTGFWAPQVVKRGDTYYMFYTANEQIAVATSTSPMGPFAQDEKQAIATPGKAIDPFVLFDDDGKAYLYHVRLQDGNRIFVAEMTDDLKAIKEETARECVHATEQWENTAQASWSVTEGPTVLHIADTYYMFYSANDFRNIDYAVGVATATSPFGPWTKSQQSLINRANTGYYGTGHGDVFKNTQGNWNYVLHTHYSFTEVSPRKTAVVGLSLQGATFSVADGTFHYLYKEK</sequence>
<keyword evidence="2" id="KW-0858">Xylan degradation</keyword>
<dbReference type="GO" id="GO:0045493">
    <property type="term" value="P:xylan catabolic process"/>
    <property type="evidence" value="ECO:0007669"/>
    <property type="project" value="UniProtKB-KW"/>
</dbReference>
<accession>A0A9D5SB06</accession>
<dbReference type="PANTHER" id="PTHR43772">
    <property type="entry name" value="ENDO-1,4-BETA-XYLANASE"/>
    <property type="match status" value="1"/>
</dbReference>
<proteinExistence type="inferred from homology"/>
<protein>
    <submittedName>
        <fullName evidence="10">Beta-xylosidase</fullName>
    </submittedName>
</protein>
<evidence type="ECO:0000256" key="5">
    <source>
        <dbReference type="ARBA" id="ARBA00023295"/>
    </source>
</evidence>
<dbReference type="Pfam" id="PF04616">
    <property type="entry name" value="Glyco_hydro_43"/>
    <property type="match status" value="1"/>
</dbReference>
<dbReference type="Proteomes" id="UP000806522">
    <property type="component" value="Unassembled WGS sequence"/>
</dbReference>
<reference evidence="10" key="1">
    <citation type="submission" date="2019-04" db="EMBL/GenBank/DDBJ databases">
        <title>Evolution of Biomass-Degrading Anaerobic Consortia Revealed by Metagenomics.</title>
        <authorList>
            <person name="Peng X."/>
        </authorList>
    </citation>
    <scope>NUCLEOTIDE SEQUENCE</scope>
    <source>
        <strain evidence="10">SIG140</strain>
    </source>
</reference>
<feature type="active site" description="Proton donor" evidence="6">
    <location>
        <position position="222"/>
    </location>
</feature>
<dbReference type="Gene3D" id="2.115.10.20">
    <property type="entry name" value="Glycosyl hydrolase domain, family 43"/>
    <property type="match status" value="1"/>
</dbReference>
<evidence type="ECO:0000256" key="9">
    <source>
        <dbReference type="SAM" id="SignalP"/>
    </source>
</evidence>
<dbReference type="PANTHER" id="PTHR43772:SF2">
    <property type="entry name" value="PUTATIVE (AFU_ORTHOLOGUE AFUA_2G04480)-RELATED"/>
    <property type="match status" value="1"/>
</dbReference>
<feature type="active site" description="Proton acceptor" evidence="6">
    <location>
        <position position="51"/>
    </location>
</feature>
<evidence type="ECO:0000313" key="11">
    <source>
        <dbReference type="Proteomes" id="UP000806522"/>
    </source>
</evidence>
<evidence type="ECO:0000256" key="4">
    <source>
        <dbReference type="ARBA" id="ARBA00023277"/>
    </source>
</evidence>
<feature type="chain" id="PRO_5039022776" evidence="9">
    <location>
        <begin position="25"/>
        <end position="336"/>
    </location>
</feature>
<keyword evidence="9" id="KW-0732">Signal</keyword>
<evidence type="ECO:0000256" key="7">
    <source>
        <dbReference type="PIRSR" id="PIRSR606710-2"/>
    </source>
</evidence>
<dbReference type="GO" id="GO:0004553">
    <property type="term" value="F:hydrolase activity, hydrolyzing O-glycosyl compounds"/>
    <property type="evidence" value="ECO:0007669"/>
    <property type="project" value="InterPro"/>
</dbReference>
<dbReference type="EMBL" id="SUYC01000013">
    <property type="protein sequence ID" value="MBE6271562.1"/>
    <property type="molecule type" value="Genomic_DNA"/>
</dbReference>
<keyword evidence="3 8" id="KW-0378">Hydrolase</keyword>